<dbReference type="PATRIC" id="fig|1299334.3.peg.578"/>
<dbReference type="AlphaFoldDB" id="X8E3H2"/>
<proteinExistence type="predicted"/>
<comment type="caution">
    <text evidence="1">The sequence shown here is derived from an EMBL/GenBank/DDBJ whole genome shotgun (WGS) entry which is preliminary data.</text>
</comment>
<dbReference type="EMBL" id="JAOB01000010">
    <property type="protein sequence ID" value="EUA75174.1"/>
    <property type="molecule type" value="Genomic_DNA"/>
</dbReference>
<organism evidence="1">
    <name type="scientific">Mycobacterium xenopi 4042</name>
    <dbReference type="NCBI Taxonomy" id="1299334"/>
    <lineage>
        <taxon>Bacteria</taxon>
        <taxon>Bacillati</taxon>
        <taxon>Actinomycetota</taxon>
        <taxon>Actinomycetes</taxon>
        <taxon>Mycobacteriales</taxon>
        <taxon>Mycobacteriaceae</taxon>
        <taxon>Mycobacterium</taxon>
    </lineage>
</organism>
<name>X8E3H2_MYCXE</name>
<evidence type="ECO:0000313" key="1">
    <source>
        <dbReference type="EMBL" id="EUA75174.1"/>
    </source>
</evidence>
<sequence>MSTNRAADASTPSRPVICSVNSLSAAASTVAAPRRTTAASP</sequence>
<protein>
    <submittedName>
        <fullName evidence="1">Putative fatty acid synthase</fullName>
    </submittedName>
</protein>
<accession>X8E3H2</accession>
<reference evidence="1" key="1">
    <citation type="submission" date="2014-01" db="EMBL/GenBank/DDBJ databases">
        <authorList>
            <person name="Brown-Elliot B."/>
            <person name="Wallace R."/>
            <person name="Lenaerts A."/>
            <person name="Ordway D."/>
            <person name="DeGroote M.A."/>
            <person name="Parker T."/>
            <person name="Sizemore C."/>
            <person name="Tallon L.J."/>
            <person name="Sadzewicz L.K."/>
            <person name="Sengamalay N."/>
            <person name="Fraser C.M."/>
            <person name="Hine E."/>
            <person name="Shefchek K.A."/>
            <person name="Das S.P."/>
            <person name="Tettelin H."/>
        </authorList>
    </citation>
    <scope>NUCLEOTIDE SEQUENCE [LARGE SCALE GENOMIC DNA]</scope>
    <source>
        <strain evidence="1">4042</strain>
    </source>
</reference>
<gene>
    <name evidence="1" type="ORF">I553_3066</name>
</gene>